<dbReference type="SUPFAM" id="SSF53474">
    <property type="entry name" value="alpha/beta-Hydrolases"/>
    <property type="match status" value="1"/>
</dbReference>
<feature type="domain" description="Carboxylesterase type B" evidence="4">
    <location>
        <begin position="53"/>
        <end position="570"/>
    </location>
</feature>
<evidence type="ECO:0000313" key="6">
    <source>
        <dbReference type="Proteomes" id="UP000240883"/>
    </source>
</evidence>
<dbReference type="InterPro" id="IPR002018">
    <property type="entry name" value="CarbesteraseB"/>
</dbReference>
<dbReference type="Gene3D" id="3.40.50.1820">
    <property type="entry name" value="alpha/beta hydrolase"/>
    <property type="match status" value="1"/>
</dbReference>
<evidence type="ECO:0000256" key="1">
    <source>
        <dbReference type="ARBA" id="ARBA00005964"/>
    </source>
</evidence>
<evidence type="ECO:0000259" key="4">
    <source>
        <dbReference type="Pfam" id="PF00135"/>
    </source>
</evidence>
<dbReference type="OrthoDB" id="408631at2759"/>
<dbReference type="AlphaFoldDB" id="A0A2T2N1K5"/>
<name>A0A2T2N1K5_CORCC</name>
<accession>A0A2T2N1K5</accession>
<dbReference type="Proteomes" id="UP000240883">
    <property type="component" value="Unassembled WGS sequence"/>
</dbReference>
<dbReference type="InterPro" id="IPR050654">
    <property type="entry name" value="AChE-related_enzymes"/>
</dbReference>
<dbReference type="EC" id="3.1.1.-" evidence="3"/>
<dbReference type="PROSITE" id="PS00941">
    <property type="entry name" value="CARBOXYLESTERASE_B_2"/>
    <property type="match status" value="1"/>
</dbReference>
<organism evidence="5 6">
    <name type="scientific">Corynespora cassiicola Philippines</name>
    <dbReference type="NCBI Taxonomy" id="1448308"/>
    <lineage>
        <taxon>Eukaryota</taxon>
        <taxon>Fungi</taxon>
        <taxon>Dikarya</taxon>
        <taxon>Ascomycota</taxon>
        <taxon>Pezizomycotina</taxon>
        <taxon>Dothideomycetes</taxon>
        <taxon>Pleosporomycetidae</taxon>
        <taxon>Pleosporales</taxon>
        <taxon>Corynesporascaceae</taxon>
        <taxon>Corynespora</taxon>
    </lineage>
</organism>
<keyword evidence="6" id="KW-1185">Reference proteome</keyword>
<dbReference type="InterPro" id="IPR019826">
    <property type="entry name" value="Carboxylesterase_B_AS"/>
</dbReference>
<evidence type="ECO:0000313" key="5">
    <source>
        <dbReference type="EMBL" id="PSN59312.1"/>
    </source>
</evidence>
<evidence type="ECO:0000256" key="3">
    <source>
        <dbReference type="RuleBase" id="RU361235"/>
    </source>
</evidence>
<keyword evidence="2 3" id="KW-0378">Hydrolase</keyword>
<protein>
    <recommendedName>
        <fullName evidence="3">Carboxylic ester hydrolase</fullName>
        <ecNumber evidence="3">3.1.1.-</ecNumber>
    </recommendedName>
</protein>
<dbReference type="GO" id="GO:0052689">
    <property type="term" value="F:carboxylic ester hydrolase activity"/>
    <property type="evidence" value="ECO:0007669"/>
    <property type="project" value="TreeGrafter"/>
</dbReference>
<dbReference type="STRING" id="1448308.A0A2T2N1K5"/>
<dbReference type="InterPro" id="IPR029058">
    <property type="entry name" value="AB_hydrolase_fold"/>
</dbReference>
<comment type="similarity">
    <text evidence="1 3">Belongs to the type-B carboxylesterase/lipase family.</text>
</comment>
<proteinExistence type="inferred from homology"/>
<dbReference type="PANTHER" id="PTHR43918:SF4">
    <property type="entry name" value="CARBOXYLIC ESTER HYDROLASE"/>
    <property type="match status" value="1"/>
</dbReference>
<evidence type="ECO:0000256" key="2">
    <source>
        <dbReference type="ARBA" id="ARBA00022801"/>
    </source>
</evidence>
<dbReference type="Pfam" id="PF00135">
    <property type="entry name" value="COesterase"/>
    <property type="match status" value="1"/>
</dbReference>
<sequence>MAYTTLSSIIFMQSSPAQIFARDGLFSGKNLVLELGYTYCRPRRTFFGAQSSQPIVTTTNGTLIGVQNLHYGQELFLGIPYAQPPVGDLRYNHPQPLNRSWGRRTAATYGPWCHSASLSLPGYSQSGFPHEESEDCLTLNIVRPSGLHEGSKIPVLVWIYGGGFQEGGSADQRNNMSFLVQESVNMEAPIIGISFNYRLSGFGFLSGRAVHKSGIANLGLHDQRLALRWVQDNIDAFGGDPSRVTIQGQSAGAMSVGHHFLAYGGRDDGLFRAGIAESGAPQTGSPLISLDQQDGLYESILRKTNCTSSIETLQCLRSKDANVLKAAFQEMSFFPVIDGAIIADFPSVALKEGRFVKKPLLIGTNTNEGTAFSAYGGFGVNSTAEFRAVVTGFGQGLTNATTTAIVNEYINVLSSEEAQRDLSTVRLAPSSRYGSLYGRTTLYVGDLLFTAGKRYTTEQWARYGAPVYSYRFDVVPGNIDPETLGATHYQEIPFVFRNFDGIGHSTNPLASNFTEMRQKYIHLSNLMSRMWLSFVTDLSPNLHGGNPLLTRYIVSDFNLKWPIYNEETATNVVFDLDNIHLEADTWRSGAISRLVSAYKELRV</sequence>
<reference evidence="5 6" key="1">
    <citation type="journal article" date="2018" name="Front. Microbiol.">
        <title>Genome-Wide Analysis of Corynespora cassiicola Leaf Fall Disease Putative Effectors.</title>
        <authorList>
            <person name="Lopez D."/>
            <person name="Ribeiro S."/>
            <person name="Label P."/>
            <person name="Fumanal B."/>
            <person name="Venisse J.S."/>
            <person name="Kohler A."/>
            <person name="de Oliveira R.R."/>
            <person name="Labutti K."/>
            <person name="Lipzen A."/>
            <person name="Lail K."/>
            <person name="Bauer D."/>
            <person name="Ohm R.A."/>
            <person name="Barry K.W."/>
            <person name="Spatafora J."/>
            <person name="Grigoriev I.V."/>
            <person name="Martin F.M."/>
            <person name="Pujade-Renaud V."/>
        </authorList>
    </citation>
    <scope>NUCLEOTIDE SEQUENCE [LARGE SCALE GENOMIC DNA]</scope>
    <source>
        <strain evidence="5 6">Philippines</strain>
    </source>
</reference>
<dbReference type="PROSITE" id="PS00122">
    <property type="entry name" value="CARBOXYLESTERASE_B_1"/>
    <property type="match status" value="1"/>
</dbReference>
<gene>
    <name evidence="5" type="ORF">BS50DRAFT_605288</name>
</gene>
<dbReference type="EMBL" id="KZ678157">
    <property type="protein sequence ID" value="PSN59312.1"/>
    <property type="molecule type" value="Genomic_DNA"/>
</dbReference>
<dbReference type="PANTHER" id="PTHR43918">
    <property type="entry name" value="ACETYLCHOLINESTERASE"/>
    <property type="match status" value="1"/>
</dbReference>
<dbReference type="InterPro" id="IPR019819">
    <property type="entry name" value="Carboxylesterase_B_CS"/>
</dbReference>